<evidence type="ECO:0000313" key="3">
    <source>
        <dbReference type="Proteomes" id="UP000826656"/>
    </source>
</evidence>
<evidence type="ECO:0000256" key="1">
    <source>
        <dbReference type="SAM" id="MobiDB-lite"/>
    </source>
</evidence>
<feature type="region of interest" description="Disordered" evidence="1">
    <location>
        <begin position="110"/>
        <end position="155"/>
    </location>
</feature>
<evidence type="ECO:0000313" key="2">
    <source>
        <dbReference type="EMBL" id="KAH0756559.1"/>
    </source>
</evidence>
<name>A0ABQ7UXN4_SOLTU</name>
<organism evidence="2 3">
    <name type="scientific">Solanum tuberosum</name>
    <name type="common">Potato</name>
    <dbReference type="NCBI Taxonomy" id="4113"/>
    <lineage>
        <taxon>Eukaryota</taxon>
        <taxon>Viridiplantae</taxon>
        <taxon>Streptophyta</taxon>
        <taxon>Embryophyta</taxon>
        <taxon>Tracheophyta</taxon>
        <taxon>Spermatophyta</taxon>
        <taxon>Magnoliopsida</taxon>
        <taxon>eudicotyledons</taxon>
        <taxon>Gunneridae</taxon>
        <taxon>Pentapetalae</taxon>
        <taxon>asterids</taxon>
        <taxon>lamiids</taxon>
        <taxon>Solanales</taxon>
        <taxon>Solanaceae</taxon>
        <taxon>Solanoideae</taxon>
        <taxon>Solaneae</taxon>
        <taxon>Solanum</taxon>
    </lineage>
</organism>
<dbReference type="Proteomes" id="UP000826656">
    <property type="component" value="Unassembled WGS sequence"/>
</dbReference>
<sequence length="280" mass="31828">MHNQKLLQSLMGHNETYEHARGQVPMMVLLPSLNKTYSLLIERESQRNMSQTFSSSSSSELSALFTTSNISTPMHKTRSSSSYDPNAFCDYCKRTWHTQAICYQLHDYPPSYERKKKGTPNTYHGRGRSNNDKRPHPAAHNVVSESDHSPRSNNEPEYMRVVNQRAHNYGSGTRQSDHIEYHKGMNVLHEHYNQILHILGNSTSLTDLYNKQVKVIGRENAGLYLLPTHSSSHDTVSPSYSHFAQGDLSPSESQSILWHQRLGHTSSTILATALDIHVKQ</sequence>
<accession>A0ABQ7UXN4</accession>
<proteinExistence type="predicted"/>
<keyword evidence="3" id="KW-1185">Reference proteome</keyword>
<dbReference type="EMBL" id="JAIVGD010000018">
    <property type="protein sequence ID" value="KAH0756559.1"/>
    <property type="molecule type" value="Genomic_DNA"/>
</dbReference>
<dbReference type="PANTHER" id="PTHR34222">
    <property type="entry name" value="GAG_PRE-INTEGRS DOMAIN-CONTAINING PROTEIN"/>
    <property type="match status" value="1"/>
</dbReference>
<gene>
    <name evidence="2" type="ORF">KY290_026829</name>
</gene>
<comment type="caution">
    <text evidence="2">The sequence shown here is derived from an EMBL/GenBank/DDBJ whole genome shotgun (WGS) entry which is preliminary data.</text>
</comment>
<dbReference type="PANTHER" id="PTHR34222:SF82">
    <property type="entry name" value="CCHC-TYPE DOMAIN-CONTAINING PROTEIN"/>
    <property type="match status" value="1"/>
</dbReference>
<evidence type="ECO:0008006" key="4">
    <source>
        <dbReference type="Google" id="ProtNLM"/>
    </source>
</evidence>
<reference evidence="2 3" key="1">
    <citation type="journal article" date="2021" name="bioRxiv">
        <title>Chromosome-scale and haplotype-resolved genome assembly of a tetraploid potato cultivar.</title>
        <authorList>
            <person name="Sun H."/>
            <person name="Jiao W.-B."/>
            <person name="Krause K."/>
            <person name="Campoy J.A."/>
            <person name="Goel M."/>
            <person name="Folz-Donahue K."/>
            <person name="Kukat C."/>
            <person name="Huettel B."/>
            <person name="Schneeberger K."/>
        </authorList>
    </citation>
    <scope>NUCLEOTIDE SEQUENCE [LARGE SCALE GENOMIC DNA]</scope>
    <source>
        <strain evidence="2">SolTubOtavaFocal</strain>
        <tissue evidence="2">Leaves</tissue>
    </source>
</reference>
<protein>
    <recommendedName>
        <fullName evidence="4">GAG-pre-integrase domain-containing protein</fullName>
    </recommendedName>
</protein>